<evidence type="ECO:0000256" key="1">
    <source>
        <dbReference type="SAM" id="MobiDB-lite"/>
    </source>
</evidence>
<feature type="region of interest" description="Disordered" evidence="1">
    <location>
        <begin position="316"/>
        <end position="378"/>
    </location>
</feature>
<feature type="region of interest" description="Disordered" evidence="1">
    <location>
        <begin position="105"/>
        <end position="137"/>
    </location>
</feature>
<name>A0A9N7RNS9_STRHE</name>
<reference evidence="2" key="1">
    <citation type="submission" date="2019-12" db="EMBL/GenBank/DDBJ databases">
        <authorList>
            <person name="Scholes J."/>
        </authorList>
    </citation>
    <scope>NUCLEOTIDE SEQUENCE</scope>
</reference>
<feature type="region of interest" description="Disordered" evidence="1">
    <location>
        <begin position="249"/>
        <end position="285"/>
    </location>
</feature>
<gene>
    <name evidence="2" type="ORF">SHERM_00221</name>
</gene>
<sequence>IGLVFFFVPEIEISFISFSLVRFSYIIWYQKSVRFVMPSRRQDAANERSDATFNDRFQQIDYRFQQLDVRFTDWFADISTGIEDLRLSLNNMIVLELQMNREGVVGRGNRGGDRGGRSHVGAPRQRSPTPLNGNDVGDFGAQQDPNAFYWHVKEMQKLDLCRGNLVVMLVDGRACFAWTSSNSTKSKMTGHCTMVRLCLMKDPKRWRSVLPTKWTISTTVRRFSMMSLRDLRLTNIMRRDLVRALVKRTAGQKNAGKKSTEVGSSATSAAVPESPKSLQEVTTTEVPPVVNAAAINQAEPEPNVTGTEVAVVELPHSEVQRDEPEKLSSPPKSVESTQLERRKKRKLVKMSDVGAFSGAERRSKKKHDSGRKDVEKGVDESPLFEKSFLSIDDERAAKVKVPEGIVEEWFTTFQSVKFPHMSSRIDMPENAKSAARVPLMVWDPKSEVGVSSLSSVDKLSYAKAFDTEIKGMHIEAYEDEREFCEWMLRRSEEMEPNSDLPPLTEDRAALLRRAYVNMILEGEKGKRKELTDIFVSTLADVEIEHNFDEMTLEQIRGKVEAYIAEKAKSKDKEVEIIKVVTPAGDQSDEVRDPRDDFVPVSNEAIETAAKAKEVA</sequence>
<accession>A0A9N7RNS9</accession>
<dbReference type="Proteomes" id="UP001153555">
    <property type="component" value="Unassembled WGS sequence"/>
</dbReference>
<feature type="compositionally biased region" description="Basic and acidic residues" evidence="1">
    <location>
        <begin position="316"/>
        <end position="326"/>
    </location>
</feature>
<keyword evidence="3" id="KW-1185">Reference proteome</keyword>
<dbReference type="EMBL" id="CACSLK010030614">
    <property type="protein sequence ID" value="CAA0837826.1"/>
    <property type="molecule type" value="Genomic_DNA"/>
</dbReference>
<organism evidence="2 3">
    <name type="scientific">Striga hermonthica</name>
    <name type="common">Purple witchweed</name>
    <name type="synonym">Buchnera hermonthica</name>
    <dbReference type="NCBI Taxonomy" id="68872"/>
    <lineage>
        <taxon>Eukaryota</taxon>
        <taxon>Viridiplantae</taxon>
        <taxon>Streptophyta</taxon>
        <taxon>Embryophyta</taxon>
        <taxon>Tracheophyta</taxon>
        <taxon>Spermatophyta</taxon>
        <taxon>Magnoliopsida</taxon>
        <taxon>eudicotyledons</taxon>
        <taxon>Gunneridae</taxon>
        <taxon>Pentapetalae</taxon>
        <taxon>asterids</taxon>
        <taxon>lamiids</taxon>
        <taxon>Lamiales</taxon>
        <taxon>Orobanchaceae</taxon>
        <taxon>Buchnereae</taxon>
        <taxon>Striga</taxon>
    </lineage>
</organism>
<dbReference type="OrthoDB" id="1750126at2759"/>
<proteinExistence type="predicted"/>
<feature type="non-terminal residue" evidence="2">
    <location>
        <position position="1"/>
    </location>
</feature>
<protein>
    <submittedName>
        <fullName evidence="2">Uncharacterized protein</fullName>
    </submittedName>
</protein>
<dbReference type="AlphaFoldDB" id="A0A9N7RNS9"/>
<evidence type="ECO:0000313" key="2">
    <source>
        <dbReference type="EMBL" id="CAA0837826.1"/>
    </source>
</evidence>
<evidence type="ECO:0000313" key="3">
    <source>
        <dbReference type="Proteomes" id="UP001153555"/>
    </source>
</evidence>
<comment type="caution">
    <text evidence="2">The sequence shown here is derived from an EMBL/GenBank/DDBJ whole genome shotgun (WGS) entry which is preliminary data.</text>
</comment>
<feature type="non-terminal residue" evidence="2">
    <location>
        <position position="615"/>
    </location>
</feature>